<feature type="transmembrane region" description="Helical" evidence="7">
    <location>
        <begin position="155"/>
        <end position="172"/>
    </location>
</feature>
<keyword evidence="4 7" id="KW-1133">Transmembrane helix</keyword>
<comment type="subcellular location">
    <subcellularLocation>
        <location evidence="7">Cell membrane</location>
        <topology evidence="7">Multi-pass membrane protein</topology>
    </subcellularLocation>
    <subcellularLocation>
        <location evidence="1">Membrane</location>
        <topology evidence="1">Multi-pass membrane protein</topology>
    </subcellularLocation>
</comment>
<evidence type="ECO:0000256" key="5">
    <source>
        <dbReference type="ARBA" id="ARBA00023004"/>
    </source>
</evidence>
<feature type="transmembrane region" description="Helical" evidence="7">
    <location>
        <begin position="55"/>
        <end position="73"/>
    </location>
</feature>
<evidence type="ECO:0000256" key="2">
    <source>
        <dbReference type="ARBA" id="ARBA00022448"/>
    </source>
</evidence>
<evidence type="ECO:0000313" key="10">
    <source>
        <dbReference type="Proteomes" id="UP000263993"/>
    </source>
</evidence>
<dbReference type="PANTHER" id="PTHR36964:SF1">
    <property type="entry name" value="PROTEIN-METHIONINE-SULFOXIDE REDUCTASE HEME-BINDING SUBUNIT MSRQ"/>
    <property type="match status" value="1"/>
</dbReference>
<accession>A0A371B0N3</accession>
<keyword evidence="7" id="KW-0479">Metal-binding</keyword>
<keyword evidence="2 7" id="KW-0813">Transport</keyword>
<comment type="similarity">
    <text evidence="7">Belongs to the MsrQ family.</text>
</comment>
<evidence type="ECO:0000256" key="1">
    <source>
        <dbReference type="ARBA" id="ARBA00004141"/>
    </source>
</evidence>
<dbReference type="RefSeq" id="WP_115518613.1">
    <property type="nucleotide sequence ID" value="NZ_QRGO01000003.1"/>
</dbReference>
<comment type="function">
    <text evidence="7">Part of the MsrPQ system that repairs oxidized periplasmic proteins containing methionine sulfoxide residues (Met-O), using respiratory chain electrons. Thus protects these proteins from oxidative-stress damage caused by reactive species of oxygen and chlorine generated by the host defense mechanisms. MsrPQ is essential for the maintenance of envelope integrity under bleach stress, rescuing a wide series of structurally unrelated periplasmic proteins from methionine oxidation. MsrQ provides electrons for reduction to the reductase catalytic subunit MsrP, using the quinone pool of the respiratory chain.</text>
</comment>
<dbReference type="Pfam" id="PF01794">
    <property type="entry name" value="Ferric_reduct"/>
    <property type="match status" value="1"/>
</dbReference>
<keyword evidence="10" id="KW-1185">Reference proteome</keyword>
<dbReference type="GO" id="GO:0016679">
    <property type="term" value="F:oxidoreductase activity, acting on diphenols and related substances as donors"/>
    <property type="evidence" value="ECO:0007669"/>
    <property type="project" value="TreeGrafter"/>
</dbReference>
<evidence type="ECO:0000256" key="3">
    <source>
        <dbReference type="ARBA" id="ARBA00022692"/>
    </source>
</evidence>
<dbReference type="GO" id="GO:0005886">
    <property type="term" value="C:plasma membrane"/>
    <property type="evidence" value="ECO:0007669"/>
    <property type="project" value="UniProtKB-SubCell"/>
</dbReference>
<protein>
    <recommendedName>
        <fullName evidence="7">Protein-methionine-sulfoxide reductase heme-binding subunit MsrQ</fullName>
    </recommendedName>
    <alternativeName>
        <fullName evidence="7">Flavocytochrome MsrQ</fullName>
    </alternativeName>
</protein>
<sequence length="286" mass="31576">MASFELWRDRRGRVSTLRIVAVALLLFPVVKALVEAGVIAGGARPLNDVIHRTGFWTLVFLGVTLAITPLRRVARYGNLIDVRRMIGVGTFCYAFAHILLYIADQSFDLVKVFQEITRRVYLIIGMVAFTGLAALAITSTDGMIKRMGGRSWRRLHQAIYAIALLALIHYFQQTKADVTVPVFVAGLFGWLLAYRIWAWWQDKAELSTLSLLALSVIVGALTFAGEAIGIAVQFGVSPMRVLATAFDFDAGIRPGWQVLAAGLAVVVLDFVRARWNSRSARPVAVQ</sequence>
<feature type="transmembrane region" description="Helical" evidence="7">
    <location>
        <begin position="209"/>
        <end position="234"/>
    </location>
</feature>
<gene>
    <name evidence="7" type="primary">msrQ</name>
    <name evidence="9" type="ORF">DXH78_17815</name>
</gene>
<evidence type="ECO:0000259" key="8">
    <source>
        <dbReference type="Pfam" id="PF01794"/>
    </source>
</evidence>
<keyword evidence="6 7" id="KW-0472">Membrane</keyword>
<dbReference type="InterPro" id="IPR022837">
    <property type="entry name" value="MsrQ-like"/>
</dbReference>
<name>A0A371B0N3_9BRAD</name>
<proteinExistence type="inferred from homology"/>
<evidence type="ECO:0000256" key="6">
    <source>
        <dbReference type="ARBA" id="ARBA00023136"/>
    </source>
</evidence>
<feature type="transmembrane region" description="Helical" evidence="7">
    <location>
        <begin position="123"/>
        <end position="143"/>
    </location>
</feature>
<dbReference type="AlphaFoldDB" id="A0A371B0N3"/>
<comment type="cofactor">
    <cofactor evidence="7">
        <name>heme b</name>
        <dbReference type="ChEBI" id="CHEBI:60344"/>
    </cofactor>
    <text evidence="7">Binds 1 heme b (iron(II)-protoporphyrin IX) group per subunit.</text>
</comment>
<feature type="transmembrane region" description="Helical" evidence="7">
    <location>
        <begin position="178"/>
        <end position="197"/>
    </location>
</feature>
<dbReference type="GO" id="GO:0010181">
    <property type="term" value="F:FMN binding"/>
    <property type="evidence" value="ECO:0007669"/>
    <property type="project" value="UniProtKB-UniRule"/>
</dbReference>
<dbReference type="PANTHER" id="PTHR36964">
    <property type="entry name" value="PROTEIN-METHIONINE-SULFOXIDE REDUCTASE HEME-BINDING SUBUNIT MSRQ"/>
    <property type="match status" value="1"/>
</dbReference>
<dbReference type="GO" id="GO:0046872">
    <property type="term" value="F:metal ion binding"/>
    <property type="evidence" value="ECO:0007669"/>
    <property type="project" value="UniProtKB-KW"/>
</dbReference>
<reference evidence="10" key="1">
    <citation type="submission" date="2018-08" db="EMBL/GenBank/DDBJ databases">
        <authorList>
            <person name="Kim S.-J."/>
            <person name="Jung G.-Y."/>
        </authorList>
    </citation>
    <scope>NUCLEOTIDE SEQUENCE [LARGE SCALE GENOMIC DNA]</scope>
    <source>
        <strain evidence="10">GY_H</strain>
    </source>
</reference>
<keyword evidence="3 7" id="KW-0812">Transmembrane</keyword>
<comment type="caution">
    <text evidence="7">Lacks conserved residue(s) required for the propagation of feature annotation.</text>
</comment>
<dbReference type="OrthoDB" id="9788328at2"/>
<organism evidence="9 10">
    <name type="scientific">Undibacter mobilis</name>
    <dbReference type="NCBI Taxonomy" id="2292256"/>
    <lineage>
        <taxon>Bacteria</taxon>
        <taxon>Pseudomonadati</taxon>
        <taxon>Pseudomonadota</taxon>
        <taxon>Alphaproteobacteria</taxon>
        <taxon>Hyphomicrobiales</taxon>
        <taxon>Nitrobacteraceae</taxon>
        <taxon>Undibacter</taxon>
    </lineage>
</organism>
<evidence type="ECO:0000256" key="4">
    <source>
        <dbReference type="ARBA" id="ARBA00022989"/>
    </source>
</evidence>
<dbReference type="Proteomes" id="UP000263993">
    <property type="component" value="Unassembled WGS sequence"/>
</dbReference>
<comment type="caution">
    <text evidence="9">The sequence shown here is derived from an EMBL/GenBank/DDBJ whole genome shotgun (WGS) entry which is preliminary data.</text>
</comment>
<keyword evidence="7" id="KW-1003">Cell membrane</keyword>
<keyword evidence="7" id="KW-0249">Electron transport</keyword>
<feature type="transmembrane region" description="Helical" evidence="7">
    <location>
        <begin position="20"/>
        <end position="43"/>
    </location>
</feature>
<dbReference type="EMBL" id="QRGO01000003">
    <property type="protein sequence ID" value="RDV01097.1"/>
    <property type="molecule type" value="Genomic_DNA"/>
</dbReference>
<dbReference type="HAMAP" id="MF_01207">
    <property type="entry name" value="MsrQ"/>
    <property type="match status" value="1"/>
</dbReference>
<evidence type="ECO:0000313" key="9">
    <source>
        <dbReference type="EMBL" id="RDV01097.1"/>
    </source>
</evidence>
<keyword evidence="5 7" id="KW-0408">Iron</keyword>
<feature type="transmembrane region" description="Helical" evidence="7">
    <location>
        <begin position="254"/>
        <end position="271"/>
    </location>
</feature>
<dbReference type="InterPro" id="IPR013130">
    <property type="entry name" value="Fe3_Rdtase_TM_dom"/>
</dbReference>
<feature type="transmembrane region" description="Helical" evidence="7">
    <location>
        <begin position="85"/>
        <end position="103"/>
    </location>
</feature>
<keyword evidence="7" id="KW-0349">Heme</keyword>
<keyword evidence="7" id="KW-0285">Flavoprotein</keyword>
<evidence type="ECO:0000256" key="7">
    <source>
        <dbReference type="HAMAP-Rule" id="MF_01207"/>
    </source>
</evidence>
<comment type="subunit">
    <text evidence="7">Heterodimer of a catalytic subunit (MsrP) and a heme-binding subunit (MsrQ).</text>
</comment>
<comment type="cofactor">
    <cofactor evidence="7">
        <name>FMN</name>
        <dbReference type="ChEBI" id="CHEBI:58210"/>
    </cofactor>
    <text evidence="7">Binds 1 FMN per subunit.</text>
</comment>
<feature type="domain" description="Ferric oxidoreductase" evidence="8">
    <location>
        <begin position="53"/>
        <end position="166"/>
    </location>
</feature>
<dbReference type="GO" id="GO:0030091">
    <property type="term" value="P:protein repair"/>
    <property type="evidence" value="ECO:0007669"/>
    <property type="project" value="UniProtKB-UniRule"/>
</dbReference>
<dbReference type="GO" id="GO:0009055">
    <property type="term" value="F:electron transfer activity"/>
    <property type="evidence" value="ECO:0007669"/>
    <property type="project" value="UniProtKB-UniRule"/>
</dbReference>
<dbReference type="GO" id="GO:0020037">
    <property type="term" value="F:heme binding"/>
    <property type="evidence" value="ECO:0007669"/>
    <property type="project" value="UniProtKB-UniRule"/>
</dbReference>
<keyword evidence="7" id="KW-0288">FMN</keyword>